<accession>A0ACB8XHT9</accession>
<name>A0ACB8XHT9_ARCLA</name>
<reference evidence="2" key="1">
    <citation type="journal article" date="2022" name="Mol. Ecol. Resour.">
        <title>The genomes of chicory, endive, great burdock and yacon provide insights into Asteraceae palaeo-polyploidization history and plant inulin production.</title>
        <authorList>
            <person name="Fan W."/>
            <person name="Wang S."/>
            <person name="Wang H."/>
            <person name="Wang A."/>
            <person name="Jiang F."/>
            <person name="Liu H."/>
            <person name="Zhao H."/>
            <person name="Xu D."/>
            <person name="Zhang Y."/>
        </authorList>
    </citation>
    <scope>NUCLEOTIDE SEQUENCE [LARGE SCALE GENOMIC DNA]</scope>
    <source>
        <strain evidence="2">cv. Niubang</strain>
    </source>
</reference>
<evidence type="ECO:0000313" key="1">
    <source>
        <dbReference type="EMBL" id="KAI3667059.1"/>
    </source>
</evidence>
<proteinExistence type="predicted"/>
<dbReference type="EMBL" id="CM042063">
    <property type="protein sequence ID" value="KAI3667059.1"/>
    <property type="molecule type" value="Genomic_DNA"/>
</dbReference>
<reference evidence="1 2" key="2">
    <citation type="journal article" date="2022" name="Mol. Ecol. Resour.">
        <title>The genomes of chicory, endive, great burdock and yacon provide insights into Asteraceae paleo-polyploidization history and plant inulin production.</title>
        <authorList>
            <person name="Fan W."/>
            <person name="Wang S."/>
            <person name="Wang H."/>
            <person name="Wang A."/>
            <person name="Jiang F."/>
            <person name="Liu H."/>
            <person name="Zhao H."/>
            <person name="Xu D."/>
            <person name="Zhang Y."/>
        </authorList>
    </citation>
    <scope>NUCLEOTIDE SEQUENCE [LARGE SCALE GENOMIC DNA]</scope>
    <source>
        <strain evidence="2">cv. Niubang</strain>
    </source>
</reference>
<sequence>MLSRGEKRNGVPGADDVSEIGMGIGTCIDVPYRLMLPGLVPEKISISEFRHTIYKSGLAEINEFSWFPSANRASIGELFDSDLFRGDERLLQSRKQSETRDGRLWERSSRKVEALLLRGPHNKERWNTRSTVASLLILTTCLSFQASNTRPKEFGALEFSAGNGKMSFYIVMVSARGACPYLLIQTKQQPLVLRDEALRLEYYHSYFVQNWLALATLRSKQKIPKSHCLRVASSVVARELLAKRP</sequence>
<organism evidence="1 2">
    <name type="scientific">Arctium lappa</name>
    <name type="common">Greater burdock</name>
    <name type="synonym">Lappa major</name>
    <dbReference type="NCBI Taxonomy" id="4217"/>
    <lineage>
        <taxon>Eukaryota</taxon>
        <taxon>Viridiplantae</taxon>
        <taxon>Streptophyta</taxon>
        <taxon>Embryophyta</taxon>
        <taxon>Tracheophyta</taxon>
        <taxon>Spermatophyta</taxon>
        <taxon>Magnoliopsida</taxon>
        <taxon>eudicotyledons</taxon>
        <taxon>Gunneridae</taxon>
        <taxon>Pentapetalae</taxon>
        <taxon>asterids</taxon>
        <taxon>campanulids</taxon>
        <taxon>Asterales</taxon>
        <taxon>Asteraceae</taxon>
        <taxon>Carduoideae</taxon>
        <taxon>Cardueae</taxon>
        <taxon>Arctiinae</taxon>
        <taxon>Arctium</taxon>
    </lineage>
</organism>
<dbReference type="Proteomes" id="UP001055879">
    <property type="component" value="Linkage Group LG17"/>
</dbReference>
<comment type="caution">
    <text evidence="1">The sequence shown here is derived from an EMBL/GenBank/DDBJ whole genome shotgun (WGS) entry which is preliminary data.</text>
</comment>
<evidence type="ECO:0000313" key="2">
    <source>
        <dbReference type="Proteomes" id="UP001055879"/>
    </source>
</evidence>
<gene>
    <name evidence="1" type="ORF">L6452_42101</name>
</gene>
<protein>
    <submittedName>
        <fullName evidence="1">Uncharacterized protein</fullName>
    </submittedName>
</protein>
<keyword evidence="2" id="KW-1185">Reference proteome</keyword>